<dbReference type="Gene3D" id="3.30.428.10">
    <property type="entry name" value="HIT-like"/>
    <property type="match status" value="2"/>
</dbReference>
<name>C0GK56_DETAL</name>
<keyword evidence="1" id="KW-0808">Transferase</keyword>
<dbReference type="SUPFAM" id="SSF54197">
    <property type="entry name" value="HIT-like"/>
    <property type="match status" value="1"/>
</dbReference>
<dbReference type="InterPro" id="IPR036265">
    <property type="entry name" value="HIT-like_sf"/>
</dbReference>
<dbReference type="GO" id="GO:0016779">
    <property type="term" value="F:nucleotidyltransferase activity"/>
    <property type="evidence" value="ECO:0007669"/>
    <property type="project" value="UniProtKB-KW"/>
</dbReference>
<sequence length="344" mass="39831">MTIHFRRERISADLLDPRIGFARTTHDNMEFRYDPLTGRSTRLAHIGAIRPQKLNYDDYNGENKGYCPFCPPQMEQATSIFPRELIPEGRLVRGDTTLIANIAPYDTYSGLVVLSEKHVLTIEDMTVNLLRDAFGLAAEFMERVKKHDPQIPYYFMGWNYMPPSGGGLVHAHIQVFGSRDPGNVFFSDLHALSRYKKETGHHFWPDYLTEEQKRGERYLAQVGELHWFVPFAPLGFMGDVMAILPRPCTPAHFKEKLLDDFVAGLSRLFTFYKDKGVYSFNASIHFSPDRNSEYPLVVRFSPRTFLNRKYYPPDANFFHIMLQQPVCVVWPEETAELIRPYFTA</sequence>
<dbReference type="RefSeq" id="WP_008518673.1">
    <property type="nucleotide sequence ID" value="NZ_ACJM01000020.1"/>
</dbReference>
<dbReference type="eggNOG" id="COG1085">
    <property type="taxonomic scope" value="Bacteria"/>
</dbReference>
<accession>C0GK56</accession>
<proteinExistence type="predicted"/>
<organism evidence="1 2">
    <name type="scientific">Dethiobacter alkaliphilus AHT 1</name>
    <dbReference type="NCBI Taxonomy" id="555088"/>
    <lineage>
        <taxon>Bacteria</taxon>
        <taxon>Bacillati</taxon>
        <taxon>Bacillota</taxon>
        <taxon>Dethiobacteria</taxon>
        <taxon>Dethiobacterales</taxon>
        <taxon>Dethiobacteraceae</taxon>
        <taxon>Dethiobacter</taxon>
    </lineage>
</organism>
<evidence type="ECO:0000313" key="1">
    <source>
        <dbReference type="EMBL" id="EEG76326.1"/>
    </source>
</evidence>
<dbReference type="Proteomes" id="UP000006443">
    <property type="component" value="Unassembled WGS sequence"/>
</dbReference>
<comment type="caution">
    <text evidence="1">The sequence shown here is derived from an EMBL/GenBank/DDBJ whole genome shotgun (WGS) entry which is preliminary data.</text>
</comment>
<dbReference type="EMBL" id="ACJM01000020">
    <property type="protein sequence ID" value="EEG76326.1"/>
    <property type="molecule type" value="Genomic_DNA"/>
</dbReference>
<keyword evidence="1" id="KW-0548">Nucleotidyltransferase</keyword>
<dbReference type="AlphaFoldDB" id="C0GK56"/>
<gene>
    <name evidence="1" type="ORF">DealDRAFT_2865</name>
</gene>
<reference evidence="1 2" key="1">
    <citation type="submission" date="2009-02" db="EMBL/GenBank/DDBJ databases">
        <title>Sequencing of the draft genome and assembly of Dethiobacter alkaliphilus AHT 1.</title>
        <authorList>
            <consortium name="US DOE Joint Genome Institute (JGI-PGF)"/>
            <person name="Lucas S."/>
            <person name="Copeland A."/>
            <person name="Lapidus A."/>
            <person name="Glavina del Rio T."/>
            <person name="Dalin E."/>
            <person name="Tice H."/>
            <person name="Bruce D."/>
            <person name="Goodwin L."/>
            <person name="Pitluck S."/>
            <person name="Larimer F."/>
            <person name="Land M.L."/>
            <person name="Hauser L."/>
            <person name="Muyzer G."/>
        </authorList>
    </citation>
    <scope>NUCLEOTIDE SEQUENCE [LARGE SCALE GENOMIC DNA]</scope>
    <source>
        <strain evidence="1 2">AHT 1</strain>
    </source>
</reference>
<dbReference type="STRING" id="555088.DealDRAFT_2865"/>
<protein>
    <submittedName>
        <fullName evidence="1">Galactose-1-phosphate uridylyltransferase-like protein</fullName>
    </submittedName>
</protein>
<evidence type="ECO:0000313" key="2">
    <source>
        <dbReference type="Proteomes" id="UP000006443"/>
    </source>
</evidence>
<keyword evidence="2" id="KW-1185">Reference proteome</keyword>
<dbReference type="OrthoDB" id="1803128at2"/>